<dbReference type="Pfam" id="PF18082">
    <property type="entry name" value="NAT_N"/>
    <property type="match status" value="1"/>
</dbReference>
<evidence type="ECO:0000259" key="1">
    <source>
        <dbReference type="Pfam" id="PF18082"/>
    </source>
</evidence>
<keyword evidence="4" id="KW-1185">Reference proteome</keyword>
<dbReference type="GO" id="GO:0016746">
    <property type="term" value="F:acyltransferase activity"/>
    <property type="evidence" value="ECO:0007669"/>
    <property type="project" value="UniProtKB-KW"/>
</dbReference>
<accession>A0A437PIV4</accession>
<feature type="domain" description="GNAT-like C-terminal" evidence="2">
    <location>
        <begin position="142"/>
        <end position="300"/>
    </location>
</feature>
<dbReference type="Pfam" id="PF18164">
    <property type="entry name" value="GNAT_C"/>
    <property type="match status" value="1"/>
</dbReference>
<dbReference type="EMBL" id="RZYA01000012">
    <property type="protein sequence ID" value="RVU22196.1"/>
    <property type="molecule type" value="Genomic_DNA"/>
</dbReference>
<protein>
    <submittedName>
        <fullName evidence="3">Acyltransferase</fullName>
    </submittedName>
</protein>
<dbReference type="Gene3D" id="3.40.630.120">
    <property type="match status" value="1"/>
</dbReference>
<sequence length="317" mass="34810">MEAAVPDAADLPDVLLDLGVAHEDVNELVALRPRVTDDPGTLALLERCVGAVVRDMGTVGGSPRFPAPPDGADLLGRCFSVYVYVAALPYTRAYHRGLGVPEDVSRRTLADLGRHMAVHRRRYGSCGIHAVSWLGLHFHGELYQLGRLQYQRAALGGRSGEGIAAAGVPLKTGDPCLSLHIPDFRGPLSPEACDRSLLLAEEFFARHYPAERYEIAVCHSWLLDAQLRRYLRPDSNLVRFQERFRTAWENREPDDRVPVGFVFGDPDLPVETLPRRTSVERAVGDHLRAGGHWYGGHGWFPLSWSGTPAGGPLVDGA</sequence>
<dbReference type="OrthoDB" id="3229305at2"/>
<keyword evidence="3" id="KW-0808">Transferase</keyword>
<dbReference type="InterPro" id="IPR041273">
    <property type="entry name" value="NAT_N"/>
</dbReference>
<name>A0A437PIV4_9ACTN</name>
<gene>
    <name evidence="3" type="ORF">EOT10_24565</name>
</gene>
<organism evidence="3 4">
    <name type="scientific">Streptomyces antnestii</name>
    <dbReference type="NCBI Taxonomy" id="2494256"/>
    <lineage>
        <taxon>Bacteria</taxon>
        <taxon>Bacillati</taxon>
        <taxon>Actinomycetota</taxon>
        <taxon>Actinomycetes</taxon>
        <taxon>Kitasatosporales</taxon>
        <taxon>Streptomycetaceae</taxon>
        <taxon>Streptomyces</taxon>
    </lineage>
</organism>
<keyword evidence="3" id="KW-0012">Acyltransferase</keyword>
<evidence type="ECO:0000259" key="2">
    <source>
        <dbReference type="Pfam" id="PF18164"/>
    </source>
</evidence>
<feature type="domain" description="N-acyltransferase N-terminal" evidence="1">
    <location>
        <begin position="10"/>
        <end position="140"/>
    </location>
</feature>
<comment type="caution">
    <text evidence="3">The sequence shown here is derived from an EMBL/GenBank/DDBJ whole genome shotgun (WGS) entry which is preliminary data.</text>
</comment>
<evidence type="ECO:0000313" key="3">
    <source>
        <dbReference type="EMBL" id="RVU22196.1"/>
    </source>
</evidence>
<dbReference type="InterPro" id="IPR041644">
    <property type="entry name" value="GNAT_C"/>
</dbReference>
<dbReference type="AlphaFoldDB" id="A0A437PIV4"/>
<dbReference type="Proteomes" id="UP000283128">
    <property type="component" value="Unassembled WGS sequence"/>
</dbReference>
<proteinExistence type="predicted"/>
<reference evidence="3 4" key="1">
    <citation type="submission" date="2019-01" db="EMBL/GenBank/DDBJ databases">
        <title>Genome sequences of Streptomyces and Rhizobium isolates collected from root and soil.</title>
        <authorList>
            <person name="Chhettri S."/>
            <person name="Sevigny J.L."/>
            <person name="Sen A."/>
            <person name="Ennis N."/>
            <person name="Tisa L."/>
        </authorList>
    </citation>
    <scope>NUCLEOTIDE SEQUENCE [LARGE SCALE GENOMIC DNA]</scope>
    <source>
        <strain evidence="3 4">San01</strain>
    </source>
</reference>
<evidence type="ECO:0000313" key="4">
    <source>
        <dbReference type="Proteomes" id="UP000283128"/>
    </source>
</evidence>